<name>A0A6B3NJP7_9CYAN</name>
<comment type="caution">
    <text evidence="2">The sequence shown here is derived from an EMBL/GenBank/DDBJ whole genome shotgun (WGS) entry which is preliminary data.</text>
</comment>
<evidence type="ECO:0000256" key="1">
    <source>
        <dbReference type="SAM" id="Phobius"/>
    </source>
</evidence>
<evidence type="ECO:0000313" key="2">
    <source>
        <dbReference type="EMBL" id="NER31085.1"/>
    </source>
</evidence>
<keyword evidence="1" id="KW-0472">Membrane</keyword>
<proteinExistence type="predicted"/>
<accession>A0A6B3NJP7</accession>
<sequence>MIKTQLTPCASLLYYWINSHIKTNQQLQLDWHNFQTWTEEFLEQSASMSEIRASLSQLNNLNLIAVEGTEVTIKNNLNNIGPKTLPLTESLSTKSGDNNPVIFGLLMILIFLILGFCYAAWLSRQEPIGTNYMIPTNPYQVLSEKF</sequence>
<keyword evidence="1" id="KW-0812">Transmembrane</keyword>
<organism evidence="2">
    <name type="scientific">Symploca sp. SIO1C4</name>
    <dbReference type="NCBI Taxonomy" id="2607765"/>
    <lineage>
        <taxon>Bacteria</taxon>
        <taxon>Bacillati</taxon>
        <taxon>Cyanobacteriota</taxon>
        <taxon>Cyanophyceae</taxon>
        <taxon>Coleofasciculales</taxon>
        <taxon>Coleofasciculaceae</taxon>
        <taxon>Symploca</taxon>
    </lineage>
</organism>
<feature type="transmembrane region" description="Helical" evidence="1">
    <location>
        <begin position="101"/>
        <end position="123"/>
    </location>
</feature>
<dbReference type="EMBL" id="JAAHFQ010000716">
    <property type="protein sequence ID" value="NER31085.1"/>
    <property type="molecule type" value="Genomic_DNA"/>
</dbReference>
<keyword evidence="1" id="KW-1133">Transmembrane helix</keyword>
<gene>
    <name evidence="2" type="ORF">F6J89_26560</name>
</gene>
<protein>
    <submittedName>
        <fullName evidence="2">Uncharacterized protein</fullName>
    </submittedName>
</protein>
<dbReference type="AlphaFoldDB" id="A0A6B3NJP7"/>
<reference evidence="2" key="1">
    <citation type="submission" date="2019-11" db="EMBL/GenBank/DDBJ databases">
        <title>Genomic insights into an expanded diversity of filamentous marine cyanobacteria reveals the extraordinary biosynthetic potential of Moorea and Okeania.</title>
        <authorList>
            <person name="Ferreira Leao T."/>
            <person name="Wang M."/>
            <person name="Moss N."/>
            <person name="Da Silva R."/>
            <person name="Sanders J."/>
            <person name="Nurk S."/>
            <person name="Gurevich A."/>
            <person name="Humphrey G."/>
            <person name="Reher R."/>
            <person name="Zhu Q."/>
            <person name="Belda-Ferre P."/>
            <person name="Glukhov E."/>
            <person name="Rex R."/>
            <person name="Dorrestein P.C."/>
            <person name="Knight R."/>
            <person name="Pevzner P."/>
            <person name="Gerwick W.H."/>
            <person name="Gerwick L."/>
        </authorList>
    </citation>
    <scope>NUCLEOTIDE SEQUENCE</scope>
    <source>
        <strain evidence="2">SIO1C4</strain>
    </source>
</reference>